<evidence type="ECO:0000313" key="2">
    <source>
        <dbReference type="EMBL" id="MCS5737347.1"/>
    </source>
</evidence>
<dbReference type="Gene3D" id="1.10.10.60">
    <property type="entry name" value="Homeodomain-like"/>
    <property type="match status" value="1"/>
</dbReference>
<dbReference type="Proteomes" id="UP001165586">
    <property type="component" value="Unassembled WGS sequence"/>
</dbReference>
<sequence length="61" mass="6759">PPTSKAGMQAAKEAGKQIGRVKNVELHTRIQELYKQGMKKSQIARELSVSRPTIDKALNNI</sequence>
<dbReference type="RefSeq" id="WP_259543717.1">
    <property type="nucleotide sequence ID" value="NZ_JANLCJ010000621.1"/>
</dbReference>
<feature type="non-terminal residue" evidence="2">
    <location>
        <position position="1"/>
    </location>
</feature>
<dbReference type="InterPro" id="IPR006120">
    <property type="entry name" value="Resolvase_HTH_dom"/>
</dbReference>
<reference evidence="2" key="1">
    <citation type="submission" date="2022-08" db="EMBL/GenBank/DDBJ databases">
        <authorList>
            <person name="Deng Y."/>
            <person name="Han X.-F."/>
            <person name="Zhang Y.-Q."/>
        </authorList>
    </citation>
    <scope>NUCLEOTIDE SEQUENCE</scope>
    <source>
        <strain evidence="2">CPCC 203386</strain>
    </source>
</reference>
<dbReference type="Pfam" id="PF02796">
    <property type="entry name" value="HTH_7"/>
    <property type="match status" value="1"/>
</dbReference>
<proteinExistence type="predicted"/>
<feature type="domain" description="Resolvase HTH" evidence="1">
    <location>
        <begin position="24"/>
        <end position="56"/>
    </location>
</feature>
<organism evidence="2 3">
    <name type="scientific">Herbiconiux daphne</name>
    <dbReference type="NCBI Taxonomy" id="2970914"/>
    <lineage>
        <taxon>Bacteria</taxon>
        <taxon>Bacillati</taxon>
        <taxon>Actinomycetota</taxon>
        <taxon>Actinomycetes</taxon>
        <taxon>Micrococcales</taxon>
        <taxon>Microbacteriaceae</taxon>
        <taxon>Herbiconiux</taxon>
    </lineage>
</organism>
<evidence type="ECO:0000313" key="3">
    <source>
        <dbReference type="Proteomes" id="UP001165586"/>
    </source>
</evidence>
<dbReference type="SUPFAM" id="SSF46689">
    <property type="entry name" value="Homeodomain-like"/>
    <property type="match status" value="1"/>
</dbReference>
<comment type="caution">
    <text evidence="2">The sequence shown here is derived from an EMBL/GenBank/DDBJ whole genome shotgun (WGS) entry which is preliminary data.</text>
</comment>
<name>A0ABT2HBN2_9MICO</name>
<gene>
    <name evidence="2" type="ORF">N1032_26810</name>
</gene>
<dbReference type="InterPro" id="IPR009057">
    <property type="entry name" value="Homeodomain-like_sf"/>
</dbReference>
<keyword evidence="3" id="KW-1185">Reference proteome</keyword>
<protein>
    <submittedName>
        <fullName evidence="2">Helix-turn-helix domain-containing protein</fullName>
    </submittedName>
</protein>
<dbReference type="EMBL" id="JANLCJ010000621">
    <property type="protein sequence ID" value="MCS5737347.1"/>
    <property type="molecule type" value="Genomic_DNA"/>
</dbReference>
<accession>A0ABT2HBN2</accession>
<evidence type="ECO:0000259" key="1">
    <source>
        <dbReference type="Pfam" id="PF02796"/>
    </source>
</evidence>